<feature type="transmembrane region" description="Helical" evidence="10">
    <location>
        <begin position="682"/>
        <end position="702"/>
    </location>
</feature>
<dbReference type="eggNOG" id="KOG0065">
    <property type="taxonomic scope" value="Eukaryota"/>
</dbReference>
<keyword evidence="5" id="KW-0547">Nucleotide-binding</keyword>
<evidence type="ECO:0000256" key="2">
    <source>
        <dbReference type="ARBA" id="ARBA00006012"/>
    </source>
</evidence>
<dbReference type="STRING" id="764103.G7DWH4"/>
<evidence type="ECO:0000313" key="12">
    <source>
        <dbReference type="EMBL" id="GAA94934.1"/>
    </source>
</evidence>
<feature type="transmembrane region" description="Helical" evidence="10">
    <location>
        <begin position="790"/>
        <end position="811"/>
    </location>
</feature>
<dbReference type="InterPro" id="IPR034003">
    <property type="entry name" value="ABCG_PDR_2"/>
</dbReference>
<evidence type="ECO:0000256" key="6">
    <source>
        <dbReference type="ARBA" id="ARBA00022840"/>
    </source>
</evidence>
<dbReference type="Proteomes" id="UP000009131">
    <property type="component" value="Unassembled WGS sequence"/>
</dbReference>
<comment type="subcellular location">
    <subcellularLocation>
        <location evidence="1">Membrane</location>
        <topology evidence="1">Multi-pass membrane protein</topology>
    </subcellularLocation>
</comment>
<accession>G7DWH4</accession>
<keyword evidence="13" id="KW-1185">Reference proteome</keyword>
<comment type="similarity">
    <text evidence="2">Belongs to the ABC transporter superfamily. ABCG family. PDR (TC 3.A.1.205) subfamily.</text>
</comment>
<dbReference type="Pfam" id="PF01061">
    <property type="entry name" value="ABC2_membrane"/>
    <property type="match status" value="2"/>
</dbReference>
<dbReference type="InParanoid" id="G7DWH4"/>
<dbReference type="RefSeq" id="XP_014565911.1">
    <property type="nucleotide sequence ID" value="XM_014710425.1"/>
</dbReference>
<feature type="transmembrane region" description="Helical" evidence="10">
    <location>
        <begin position="1280"/>
        <end position="1307"/>
    </location>
</feature>
<evidence type="ECO:0000256" key="8">
    <source>
        <dbReference type="ARBA" id="ARBA00023136"/>
    </source>
</evidence>
<dbReference type="InterPro" id="IPR013525">
    <property type="entry name" value="ABC2_TM"/>
</dbReference>
<dbReference type="Pfam" id="PF19055">
    <property type="entry name" value="ABC2_membrane_7"/>
    <property type="match status" value="1"/>
</dbReference>
<feature type="domain" description="ABC transporter" evidence="11">
    <location>
        <begin position="874"/>
        <end position="1117"/>
    </location>
</feature>
<dbReference type="Pfam" id="PF06422">
    <property type="entry name" value="PDR_CDR"/>
    <property type="match status" value="1"/>
</dbReference>
<dbReference type="OrthoDB" id="245989at2759"/>
<feature type="domain" description="ABC transporter" evidence="11">
    <location>
        <begin position="178"/>
        <end position="428"/>
    </location>
</feature>
<dbReference type="EMBL" id="BABT02000052">
    <property type="protein sequence ID" value="GAA94934.1"/>
    <property type="molecule type" value="Genomic_DNA"/>
</dbReference>
<evidence type="ECO:0000256" key="10">
    <source>
        <dbReference type="SAM" id="Phobius"/>
    </source>
</evidence>
<dbReference type="InterPro" id="IPR003593">
    <property type="entry name" value="AAA+_ATPase"/>
</dbReference>
<dbReference type="GO" id="GO:0005524">
    <property type="term" value="F:ATP binding"/>
    <property type="evidence" value="ECO:0007669"/>
    <property type="project" value="UniProtKB-KW"/>
</dbReference>
<name>G7DWH4_MIXOS</name>
<dbReference type="InterPro" id="IPR034001">
    <property type="entry name" value="ABCG_PDR_1"/>
</dbReference>
<protein>
    <recommendedName>
        <fullName evidence="11">ABC transporter domain-containing protein</fullName>
    </recommendedName>
</protein>
<feature type="region of interest" description="Disordered" evidence="9">
    <location>
        <begin position="1"/>
        <end position="111"/>
    </location>
</feature>
<dbReference type="PROSITE" id="PS50893">
    <property type="entry name" value="ABC_TRANSPORTER_2"/>
    <property type="match status" value="2"/>
</dbReference>
<feature type="transmembrane region" description="Helical" evidence="10">
    <location>
        <begin position="1472"/>
        <end position="1494"/>
    </location>
</feature>
<dbReference type="CDD" id="cd03232">
    <property type="entry name" value="ABCG_PDR_domain2"/>
    <property type="match status" value="1"/>
</dbReference>
<feature type="transmembrane region" description="Helical" evidence="10">
    <location>
        <begin position="570"/>
        <end position="589"/>
    </location>
</feature>
<sequence length="1524" mass="167956">MTDVEKTWQAAGDTEPESAQAVSSNPLATMGNGQRDSVSSAASTAHDTQKLEHTPSDGLKSNSETGTLAQAPSPTQDEEHAGKTPDNEKLSPYDQANKSYQSSAEELPGSTHLQRFVDERIKALKEADVQFSKPLGVIWKELSVQGMGSTKTFVHSVDRAILGTFGPNVWHFISKLVPQLPAMIPGLHPPPVRNLIQGFSGVLEPEMCLVLGKPGAGCTTFLRALSNQRGNFVSVKGEVSYGGVDHQTINKNFRGEVIFTDEADIHFPSLTVGQTLRFALRNKIPRYRPANETRGDFKETMLNIILKMFAIEHTINTPVGGPGAPGVSGGERKRTSIAEALVARATVAAWDQSTRGLDSATALDYIKSLRVLTDTVQTTNIVTLYQASEDIYNLFDKVLLIDEGRCIYFGPATEAKAYFRDLGFFFPHRQTSADALTSVTDFEEVRYREGWEGKAPKTPIARERAFLESAQHKENLRLIAAREQSFVEDDYRKQTLNRVARAEKAKRQFKKSSYTVSFATNVKSLIIRQAQIKWGDRQSFYTKTFTCVTVALVVSAMFYSVDKQNTTASLFTRGGALFFSLLFLGWLNLSEIYEACQGRPIIQRHKAFGFYSPAAVSIARTVIDLPINAFLVVLFSLISYFMCGFQRTASQFFIYLLIVFSSVLNLTAYFRAIAALSPNFDTAIRFAVLSLNVAVVTVGYVIPRSLMPVGIRWISYIHPISYTFEALMGNEFAGTDFDCTAQLVPQVAGTTIANQVCPIAGAVPGQPFVAGSAYIEASYGFSRSNLWRNFGISLAFTAVYIIAGAVFSQFLDYSNSGGSVTVFARTKRAKAAVAAEAKPDDEEKGFVGGRMTGHRTSKSETGKVKGVDASPSIFTFRDVCYTVQTPAGPRQLLNKVSGWAKPGTSTALMGASGAGKTTLLNTLAGRHNPMQITGDIKVDGRPLGPSFARDIGFAEQMDLHDPTQTVREALEFSALLRQPAETPKQDKLDHVNMVIKLLALEDLEDAIIGTVENGLSVEEKKRVTIGVELAAKPRVMQFMDEPTSGLSSEGALQIGRFIQRLALSGQTSFVVCHQPSSLLFTNYFDRLLLLAPGGRTCYHGEVSDIKAYFEGKGSRKCGEEENLAEFAVDVVSRKGPKGVAWPDIWVQSDEYRQVLRQIEEIEAERSKLPDETPENLLRPYATSTRTQTALLTKRTVIALWRDAAYGYSKVSAIVVVSLFNALTFIKIGEGPLSVAQLQQSVFTIFLIILILPALLNSSIPKAFIIKSYWMLREGPSRTYSWLPLCNAIMLAELPYAIAGGILYWVLWYWIVAFGTGEPAGYSLLMNVLLLIFVYTLAHWLCALAMSPTLVANMLPFMLVVLSLMNGVIVQYEVLPSPYKKFLYWANPVQWWIRGSISVLMHDKQVVCQPSEFFAFSPPQGQTCGSYAGAYISSVMGNLTNPDATKDCTYCQYTVADTFAASLNAYHDQRWRYFGLFLVFVSTNVMIFYAAFYAFQVKFLGSKLTLGNVLGLFKRKNKGKAGASV</sequence>
<keyword evidence="8 10" id="KW-0472">Membrane</keyword>
<dbReference type="PANTHER" id="PTHR19241">
    <property type="entry name" value="ATP-BINDING CASSETTE TRANSPORTER"/>
    <property type="match status" value="1"/>
</dbReference>
<evidence type="ECO:0000313" key="13">
    <source>
        <dbReference type="Proteomes" id="UP000009131"/>
    </source>
</evidence>
<keyword evidence="4 10" id="KW-0812">Transmembrane</keyword>
<dbReference type="HOGENOM" id="CLU_000604_35_0_1"/>
<feature type="transmembrane region" description="Helical" evidence="10">
    <location>
        <begin position="1319"/>
        <end position="1337"/>
    </location>
</feature>
<dbReference type="OMA" id="FCISNWA"/>
<dbReference type="InterPro" id="IPR027417">
    <property type="entry name" value="P-loop_NTPase"/>
</dbReference>
<feature type="compositionally biased region" description="Polar residues" evidence="9">
    <location>
        <begin position="94"/>
        <end position="104"/>
    </location>
</feature>
<evidence type="ECO:0000256" key="1">
    <source>
        <dbReference type="ARBA" id="ARBA00004141"/>
    </source>
</evidence>
<comment type="caution">
    <text evidence="12">The sequence shown here is derived from an EMBL/GenBank/DDBJ whole genome shotgun (WGS) entry which is preliminary data.</text>
</comment>
<feature type="compositionally biased region" description="Basic and acidic residues" evidence="9">
    <location>
        <begin position="77"/>
        <end position="91"/>
    </location>
</feature>
<feature type="transmembrane region" description="Helical" evidence="10">
    <location>
        <begin position="1349"/>
        <end position="1371"/>
    </location>
</feature>
<evidence type="ECO:0000256" key="9">
    <source>
        <dbReference type="SAM" id="MobiDB-lite"/>
    </source>
</evidence>
<dbReference type="GO" id="GO:0140359">
    <property type="term" value="F:ABC-type transporter activity"/>
    <property type="evidence" value="ECO:0007669"/>
    <property type="project" value="InterPro"/>
</dbReference>
<keyword evidence="6" id="KW-0067">ATP-binding</keyword>
<dbReference type="SUPFAM" id="SSF52540">
    <property type="entry name" value="P-loop containing nucleoside triphosphate hydrolases"/>
    <property type="match status" value="2"/>
</dbReference>
<feature type="compositionally biased region" description="Polar residues" evidence="9">
    <location>
        <begin position="20"/>
        <end position="46"/>
    </location>
</feature>
<dbReference type="GO" id="GO:0016020">
    <property type="term" value="C:membrane"/>
    <property type="evidence" value="ECO:0007669"/>
    <property type="project" value="UniProtKB-SubCell"/>
</dbReference>
<proteinExistence type="inferred from homology"/>
<organism evidence="12 13">
    <name type="scientific">Mixia osmundae (strain CBS 9802 / IAM 14324 / JCM 22182 / KY 12970)</name>
    <dbReference type="NCBI Taxonomy" id="764103"/>
    <lineage>
        <taxon>Eukaryota</taxon>
        <taxon>Fungi</taxon>
        <taxon>Dikarya</taxon>
        <taxon>Basidiomycota</taxon>
        <taxon>Pucciniomycotina</taxon>
        <taxon>Mixiomycetes</taxon>
        <taxon>Mixiales</taxon>
        <taxon>Mixiaceae</taxon>
        <taxon>Mixia</taxon>
    </lineage>
</organism>
<dbReference type="InterPro" id="IPR043926">
    <property type="entry name" value="ABCG_dom"/>
</dbReference>
<keyword evidence="3" id="KW-0813">Transport</keyword>
<dbReference type="FunFam" id="3.40.50.300:FF:000054">
    <property type="entry name" value="ABC multidrug transporter atrF"/>
    <property type="match status" value="1"/>
</dbReference>
<feature type="transmembrane region" description="Helical" evidence="10">
    <location>
        <begin position="652"/>
        <end position="670"/>
    </location>
</feature>
<reference evidence="12 13" key="1">
    <citation type="journal article" date="2011" name="J. Gen. Appl. Microbiol.">
        <title>Draft genome sequencing of the enigmatic basidiomycete Mixia osmundae.</title>
        <authorList>
            <person name="Nishida H."/>
            <person name="Nagatsuka Y."/>
            <person name="Sugiyama J."/>
        </authorList>
    </citation>
    <scope>NUCLEOTIDE SEQUENCE [LARGE SCALE GENOMIC DNA]</scope>
    <source>
        <strain evidence="13">CBS 9802 / IAM 14324 / JCM 22182 / KY 12970</strain>
    </source>
</reference>
<dbReference type="Gene3D" id="3.40.50.300">
    <property type="entry name" value="P-loop containing nucleotide triphosphate hydrolases"/>
    <property type="match status" value="2"/>
</dbReference>
<evidence type="ECO:0000256" key="4">
    <source>
        <dbReference type="ARBA" id="ARBA00022692"/>
    </source>
</evidence>
<feature type="transmembrane region" description="Helical" evidence="10">
    <location>
        <begin position="540"/>
        <end position="558"/>
    </location>
</feature>
<evidence type="ECO:0000256" key="5">
    <source>
        <dbReference type="ARBA" id="ARBA00022741"/>
    </source>
</evidence>
<keyword evidence="7 10" id="KW-1133">Transmembrane helix</keyword>
<feature type="transmembrane region" description="Helical" evidence="10">
    <location>
        <begin position="1241"/>
        <end position="1259"/>
    </location>
</feature>
<evidence type="ECO:0000256" key="7">
    <source>
        <dbReference type="ARBA" id="ARBA00022989"/>
    </source>
</evidence>
<feature type="compositionally biased region" description="Polar residues" evidence="9">
    <location>
        <begin position="59"/>
        <end position="75"/>
    </location>
</feature>
<gene>
    <name evidence="12" type="primary">Mo01589</name>
    <name evidence="12" type="ORF">E5Q_01589</name>
</gene>
<evidence type="ECO:0000256" key="3">
    <source>
        <dbReference type="ARBA" id="ARBA00022448"/>
    </source>
</evidence>
<dbReference type="SMART" id="SM00382">
    <property type="entry name" value="AAA"/>
    <property type="match status" value="2"/>
</dbReference>
<dbReference type="InterPro" id="IPR010929">
    <property type="entry name" value="PDR_CDR_ABC"/>
</dbReference>
<feature type="transmembrane region" description="Helical" evidence="10">
    <location>
        <begin position="627"/>
        <end position="645"/>
    </location>
</feature>
<dbReference type="Pfam" id="PF00005">
    <property type="entry name" value="ABC_tran"/>
    <property type="match status" value="2"/>
</dbReference>
<evidence type="ECO:0000259" key="11">
    <source>
        <dbReference type="PROSITE" id="PS50893"/>
    </source>
</evidence>
<feature type="region of interest" description="Disordered" evidence="9">
    <location>
        <begin position="842"/>
        <end position="864"/>
    </location>
</feature>
<dbReference type="CDD" id="cd03233">
    <property type="entry name" value="ABCG_PDR_domain1"/>
    <property type="match status" value="1"/>
</dbReference>
<reference evidence="12 13" key="2">
    <citation type="journal article" date="2012" name="Open Biol.">
        <title>Characteristics of nucleosomes and linker DNA regions on the genome of the basidiomycete Mixia osmundae revealed by mono- and dinucleosome mapping.</title>
        <authorList>
            <person name="Nishida H."/>
            <person name="Kondo S."/>
            <person name="Matsumoto T."/>
            <person name="Suzuki Y."/>
            <person name="Yoshikawa H."/>
            <person name="Taylor T.D."/>
            <person name="Sugiyama J."/>
        </authorList>
    </citation>
    <scope>NUCLEOTIDE SEQUENCE [LARGE SCALE GENOMIC DNA]</scope>
    <source>
        <strain evidence="13">CBS 9802 / IAM 14324 / JCM 22182 / KY 12970</strain>
    </source>
</reference>
<dbReference type="InterPro" id="IPR003439">
    <property type="entry name" value="ABC_transporter-like_ATP-bd"/>
</dbReference>
<dbReference type="GO" id="GO:0016887">
    <property type="term" value="F:ATP hydrolysis activity"/>
    <property type="evidence" value="ECO:0007669"/>
    <property type="project" value="InterPro"/>
</dbReference>